<evidence type="ECO:0000256" key="3">
    <source>
        <dbReference type="ARBA" id="ARBA00022679"/>
    </source>
</evidence>
<evidence type="ECO:0000256" key="7">
    <source>
        <dbReference type="ARBA" id="ARBA00022840"/>
    </source>
</evidence>
<comment type="similarity">
    <text evidence="2">Belongs to the SELO family.</text>
</comment>
<evidence type="ECO:0000313" key="10">
    <source>
        <dbReference type="EMBL" id="KIK24009.1"/>
    </source>
</evidence>
<dbReference type="AlphaFoldDB" id="A0A0C9ZDM9"/>
<evidence type="ECO:0000256" key="4">
    <source>
        <dbReference type="ARBA" id="ARBA00022695"/>
    </source>
</evidence>
<sequence length="280" mass="31439">MPTTRLSESLESGLSSAFSSAIMSFSMPVMLGERSWSSKWPEEMPRWLQHGRRTDSYTASSIRTISIAGLTIDYDRMHSWTFFDPHHICNHSDQEGRYAYNQQPNMILYARRALLDALTPLIGAGIALRNKGVQRGWADNVSDETISKWRAAGIKEVGSTMNQVTESTCASEYGIALHRGLALRHVDPSDQPTIFQPLLDMMENHRLGFHVTFRKLAFFRLRILRGEVDSGATALEGFIAELLGGTPEPERLDAGRATEEWLAWLDTYAARIDSEKTSGE</sequence>
<dbReference type="PANTHER" id="PTHR32057">
    <property type="entry name" value="PROTEIN ADENYLYLTRANSFERASE SELO, MITOCHONDRIAL"/>
    <property type="match status" value="1"/>
</dbReference>
<organism evidence="10 11">
    <name type="scientific">Pisolithus microcarpus 441</name>
    <dbReference type="NCBI Taxonomy" id="765257"/>
    <lineage>
        <taxon>Eukaryota</taxon>
        <taxon>Fungi</taxon>
        <taxon>Dikarya</taxon>
        <taxon>Basidiomycota</taxon>
        <taxon>Agaricomycotina</taxon>
        <taxon>Agaricomycetes</taxon>
        <taxon>Agaricomycetidae</taxon>
        <taxon>Boletales</taxon>
        <taxon>Sclerodermatineae</taxon>
        <taxon>Pisolithaceae</taxon>
        <taxon>Pisolithus</taxon>
    </lineage>
</organism>
<dbReference type="GO" id="GO:0005739">
    <property type="term" value="C:mitochondrion"/>
    <property type="evidence" value="ECO:0007669"/>
    <property type="project" value="TreeGrafter"/>
</dbReference>
<evidence type="ECO:0000256" key="2">
    <source>
        <dbReference type="ARBA" id="ARBA00009747"/>
    </source>
</evidence>
<comment type="cofactor">
    <cofactor evidence="1">
        <name>Mg(2+)</name>
        <dbReference type="ChEBI" id="CHEBI:18420"/>
    </cofactor>
</comment>
<dbReference type="Pfam" id="PF02696">
    <property type="entry name" value="SelO"/>
    <property type="match status" value="1"/>
</dbReference>
<keyword evidence="3" id="KW-0808">Transferase</keyword>
<dbReference type="Proteomes" id="UP000054018">
    <property type="component" value="Unassembled WGS sequence"/>
</dbReference>
<protein>
    <recommendedName>
        <fullName evidence="9">Selenoprotein O</fullName>
    </recommendedName>
</protein>
<dbReference type="InterPro" id="IPR003846">
    <property type="entry name" value="SelO"/>
</dbReference>
<evidence type="ECO:0000256" key="6">
    <source>
        <dbReference type="ARBA" id="ARBA00022741"/>
    </source>
</evidence>
<evidence type="ECO:0000256" key="1">
    <source>
        <dbReference type="ARBA" id="ARBA00001946"/>
    </source>
</evidence>
<dbReference type="OrthoDB" id="10254721at2759"/>
<dbReference type="GO" id="GO:0070733">
    <property type="term" value="F:AMPylase activity"/>
    <property type="evidence" value="ECO:0007669"/>
    <property type="project" value="TreeGrafter"/>
</dbReference>
<reference evidence="11" key="2">
    <citation type="submission" date="2015-01" db="EMBL/GenBank/DDBJ databases">
        <title>Evolutionary Origins and Diversification of the Mycorrhizal Mutualists.</title>
        <authorList>
            <consortium name="DOE Joint Genome Institute"/>
            <consortium name="Mycorrhizal Genomics Consortium"/>
            <person name="Kohler A."/>
            <person name="Kuo A."/>
            <person name="Nagy L.G."/>
            <person name="Floudas D."/>
            <person name="Copeland A."/>
            <person name="Barry K.W."/>
            <person name="Cichocki N."/>
            <person name="Veneault-Fourrey C."/>
            <person name="LaButti K."/>
            <person name="Lindquist E.A."/>
            <person name="Lipzen A."/>
            <person name="Lundell T."/>
            <person name="Morin E."/>
            <person name="Murat C."/>
            <person name="Riley R."/>
            <person name="Ohm R."/>
            <person name="Sun H."/>
            <person name="Tunlid A."/>
            <person name="Henrissat B."/>
            <person name="Grigoriev I.V."/>
            <person name="Hibbett D.S."/>
            <person name="Martin F."/>
        </authorList>
    </citation>
    <scope>NUCLEOTIDE SEQUENCE [LARGE SCALE GENOMIC DNA]</scope>
    <source>
        <strain evidence="11">441</strain>
    </source>
</reference>
<dbReference type="HOGENOM" id="CLU_994387_0_0_1"/>
<evidence type="ECO:0000256" key="8">
    <source>
        <dbReference type="ARBA" id="ARBA00022842"/>
    </source>
</evidence>
<evidence type="ECO:0000256" key="5">
    <source>
        <dbReference type="ARBA" id="ARBA00022723"/>
    </source>
</evidence>
<keyword evidence="4" id="KW-0548">Nucleotidyltransferase</keyword>
<keyword evidence="6" id="KW-0547">Nucleotide-binding</keyword>
<name>A0A0C9ZDM9_9AGAM</name>
<proteinExistence type="inferred from homology"/>
<dbReference type="PANTHER" id="PTHR32057:SF14">
    <property type="entry name" value="PROTEIN ADENYLYLTRANSFERASE SELO, MITOCHONDRIAL"/>
    <property type="match status" value="1"/>
</dbReference>
<dbReference type="GO" id="GO:0005524">
    <property type="term" value="F:ATP binding"/>
    <property type="evidence" value="ECO:0007669"/>
    <property type="project" value="UniProtKB-KW"/>
</dbReference>
<reference evidence="10 11" key="1">
    <citation type="submission" date="2014-04" db="EMBL/GenBank/DDBJ databases">
        <authorList>
            <consortium name="DOE Joint Genome Institute"/>
            <person name="Kuo A."/>
            <person name="Kohler A."/>
            <person name="Costa M.D."/>
            <person name="Nagy L.G."/>
            <person name="Floudas D."/>
            <person name="Copeland A."/>
            <person name="Barry K.W."/>
            <person name="Cichocki N."/>
            <person name="Veneault-Fourrey C."/>
            <person name="LaButti K."/>
            <person name="Lindquist E.A."/>
            <person name="Lipzen A."/>
            <person name="Lundell T."/>
            <person name="Morin E."/>
            <person name="Murat C."/>
            <person name="Sun H."/>
            <person name="Tunlid A."/>
            <person name="Henrissat B."/>
            <person name="Grigoriev I.V."/>
            <person name="Hibbett D.S."/>
            <person name="Martin F."/>
            <person name="Nordberg H.P."/>
            <person name="Cantor M.N."/>
            <person name="Hua S.X."/>
        </authorList>
    </citation>
    <scope>NUCLEOTIDE SEQUENCE [LARGE SCALE GENOMIC DNA]</scope>
    <source>
        <strain evidence="10 11">441</strain>
    </source>
</reference>
<dbReference type="EMBL" id="KN833720">
    <property type="protein sequence ID" value="KIK24009.1"/>
    <property type="molecule type" value="Genomic_DNA"/>
</dbReference>
<evidence type="ECO:0000256" key="9">
    <source>
        <dbReference type="ARBA" id="ARBA00031547"/>
    </source>
</evidence>
<dbReference type="GO" id="GO:0046872">
    <property type="term" value="F:metal ion binding"/>
    <property type="evidence" value="ECO:0007669"/>
    <property type="project" value="UniProtKB-KW"/>
</dbReference>
<evidence type="ECO:0000313" key="11">
    <source>
        <dbReference type="Proteomes" id="UP000054018"/>
    </source>
</evidence>
<keyword evidence="7" id="KW-0067">ATP-binding</keyword>
<accession>A0A0C9ZDM9</accession>
<keyword evidence="5" id="KW-0479">Metal-binding</keyword>
<keyword evidence="8" id="KW-0460">Magnesium</keyword>
<keyword evidence="11" id="KW-1185">Reference proteome</keyword>
<gene>
    <name evidence="10" type="ORF">PISMIDRAFT_678490</name>
</gene>